<gene>
    <name evidence="1" type="ORF">GOP47_0010394</name>
</gene>
<reference evidence="1" key="1">
    <citation type="submission" date="2021-01" db="EMBL/GenBank/DDBJ databases">
        <title>Adiantum capillus-veneris genome.</title>
        <authorList>
            <person name="Fang Y."/>
            <person name="Liao Q."/>
        </authorList>
    </citation>
    <scope>NUCLEOTIDE SEQUENCE</scope>
    <source>
        <strain evidence="1">H3</strain>
        <tissue evidence="1">Leaf</tissue>
    </source>
</reference>
<keyword evidence="2" id="KW-1185">Reference proteome</keyword>
<name>A0A9D4UVS8_ADICA</name>
<proteinExistence type="predicted"/>
<protein>
    <submittedName>
        <fullName evidence="1">Uncharacterized protein</fullName>
    </submittedName>
</protein>
<dbReference type="Proteomes" id="UP000886520">
    <property type="component" value="Chromosome 10"/>
</dbReference>
<evidence type="ECO:0000313" key="1">
    <source>
        <dbReference type="EMBL" id="KAI5074433.1"/>
    </source>
</evidence>
<accession>A0A9D4UVS8</accession>
<evidence type="ECO:0000313" key="2">
    <source>
        <dbReference type="Proteomes" id="UP000886520"/>
    </source>
</evidence>
<dbReference type="AlphaFoldDB" id="A0A9D4UVS8"/>
<organism evidence="1 2">
    <name type="scientific">Adiantum capillus-veneris</name>
    <name type="common">Maidenhair fern</name>
    <dbReference type="NCBI Taxonomy" id="13818"/>
    <lineage>
        <taxon>Eukaryota</taxon>
        <taxon>Viridiplantae</taxon>
        <taxon>Streptophyta</taxon>
        <taxon>Embryophyta</taxon>
        <taxon>Tracheophyta</taxon>
        <taxon>Polypodiopsida</taxon>
        <taxon>Polypodiidae</taxon>
        <taxon>Polypodiales</taxon>
        <taxon>Pteridineae</taxon>
        <taxon>Pteridaceae</taxon>
        <taxon>Vittarioideae</taxon>
        <taxon>Adiantum</taxon>
    </lineage>
</organism>
<sequence length="76" mass="8228">MGLEHLSEDGVLPVLALWSFPRVVELVWNSTPSSLLRPGAWGGDVQQGSVRMQAREEATPRYCGEMGLGDSKASLT</sequence>
<comment type="caution">
    <text evidence="1">The sequence shown here is derived from an EMBL/GenBank/DDBJ whole genome shotgun (WGS) entry which is preliminary data.</text>
</comment>
<dbReference type="EMBL" id="JABFUD020000010">
    <property type="protein sequence ID" value="KAI5074433.1"/>
    <property type="molecule type" value="Genomic_DNA"/>
</dbReference>